<comment type="caution">
    <text evidence="3">The sequence shown here is derived from an EMBL/GenBank/DDBJ whole genome shotgun (WGS) entry which is preliminary data.</text>
</comment>
<evidence type="ECO:0000313" key="3">
    <source>
        <dbReference type="EMBL" id="MDO7840816.1"/>
    </source>
</evidence>
<feature type="signal peptide" evidence="2">
    <location>
        <begin position="1"/>
        <end position="21"/>
    </location>
</feature>
<evidence type="ECO:0008006" key="5">
    <source>
        <dbReference type="Google" id="ProtNLM"/>
    </source>
</evidence>
<evidence type="ECO:0000313" key="4">
    <source>
        <dbReference type="Proteomes" id="UP001176468"/>
    </source>
</evidence>
<keyword evidence="2" id="KW-0732">Signal</keyword>
<sequence>MTTRGLSILASMLLAAGLAGCATTPPAVLPPPVVATIAPPPPVIPYGGYVGMEIPKKRPDGTYPNPNLNMTDQAAVWHLRNALNVAALGCDKVGGGIAAPYNAWLAAHGPALEAYYKRYLAEWEITGWGDWQAAYDNNQTRIYNFYSQTTMREAFCTAARAEVSNVAVVADADLPVFARAALARLDKPFLDFYRDYDAWRDYYHPKPPPVVPTLPTTPAAPIAVATPSPEVAMSGAKPEAPEDPAQPAR</sequence>
<gene>
    <name evidence="3" type="ORF">Q5H94_00620</name>
</gene>
<reference evidence="3" key="1">
    <citation type="submission" date="2023-07" db="EMBL/GenBank/DDBJ databases">
        <authorList>
            <person name="Kim M.K."/>
        </authorList>
    </citation>
    <scope>NUCLEOTIDE SEQUENCE</scope>
    <source>
        <strain evidence="3">CA1-15</strain>
    </source>
</reference>
<proteinExistence type="predicted"/>
<dbReference type="RefSeq" id="WP_304559070.1">
    <property type="nucleotide sequence ID" value="NZ_JAUQSZ010000001.1"/>
</dbReference>
<evidence type="ECO:0000256" key="2">
    <source>
        <dbReference type="SAM" id="SignalP"/>
    </source>
</evidence>
<feature type="chain" id="PRO_5045370102" description="Lipoprotein" evidence="2">
    <location>
        <begin position="22"/>
        <end position="249"/>
    </location>
</feature>
<feature type="region of interest" description="Disordered" evidence="1">
    <location>
        <begin position="228"/>
        <end position="249"/>
    </location>
</feature>
<organism evidence="3 4">
    <name type="scientific">Sphingomonas immobilis</name>
    <dbReference type="NCBI Taxonomy" id="3063997"/>
    <lineage>
        <taxon>Bacteria</taxon>
        <taxon>Pseudomonadati</taxon>
        <taxon>Pseudomonadota</taxon>
        <taxon>Alphaproteobacteria</taxon>
        <taxon>Sphingomonadales</taxon>
        <taxon>Sphingomonadaceae</taxon>
        <taxon>Sphingomonas</taxon>
    </lineage>
</organism>
<accession>A0ABT8ZVN3</accession>
<dbReference type="EMBL" id="JAUQSZ010000001">
    <property type="protein sequence ID" value="MDO7840816.1"/>
    <property type="molecule type" value="Genomic_DNA"/>
</dbReference>
<protein>
    <recommendedName>
        <fullName evidence="5">Lipoprotein</fullName>
    </recommendedName>
</protein>
<name>A0ABT8ZVN3_9SPHN</name>
<keyword evidence="4" id="KW-1185">Reference proteome</keyword>
<evidence type="ECO:0000256" key="1">
    <source>
        <dbReference type="SAM" id="MobiDB-lite"/>
    </source>
</evidence>
<dbReference type="PROSITE" id="PS51257">
    <property type="entry name" value="PROKAR_LIPOPROTEIN"/>
    <property type="match status" value="1"/>
</dbReference>
<dbReference type="Proteomes" id="UP001176468">
    <property type="component" value="Unassembled WGS sequence"/>
</dbReference>